<name>A0A9W5RDZ3_9ACTO</name>
<evidence type="ECO:0008006" key="9">
    <source>
        <dbReference type="Google" id="ProtNLM"/>
    </source>
</evidence>
<dbReference type="PRINTS" id="PR00691">
    <property type="entry name" value="ADHESINB"/>
</dbReference>
<comment type="caution">
    <text evidence="7">The sequence shown here is derived from an EMBL/GenBank/DDBJ whole genome shotgun (WGS) entry which is preliminary data.</text>
</comment>
<dbReference type="InterPro" id="IPR006128">
    <property type="entry name" value="Lipoprotein_PsaA-like"/>
</dbReference>
<dbReference type="InterPro" id="IPR050492">
    <property type="entry name" value="Bact_metal-bind_prot9"/>
</dbReference>
<dbReference type="RefSeq" id="WP_016443768.1">
    <property type="nucleotide sequence ID" value="NZ_KE150266.1"/>
</dbReference>
<protein>
    <recommendedName>
        <fullName evidence="9">Metal ABC transporter substrate-binding protein</fullName>
    </recommendedName>
</protein>
<evidence type="ECO:0000256" key="5">
    <source>
        <dbReference type="RuleBase" id="RU003512"/>
    </source>
</evidence>
<reference evidence="7 8" key="1">
    <citation type="submission" date="2013-05" db="EMBL/GenBank/DDBJ databases">
        <title>The Genome Sequence of Actinomyces europaeus ACS-120-V-COL10B.</title>
        <authorList>
            <consortium name="The Broad Institute Genomics Platform"/>
            <person name="Earl A."/>
            <person name="Ward D."/>
            <person name="Feldgarden M."/>
            <person name="Gevers D."/>
            <person name="Saerens B."/>
            <person name="Vaneechoutte M."/>
            <person name="Walker B."/>
            <person name="Young S."/>
            <person name="Zeng Q."/>
            <person name="Gargeya S."/>
            <person name="Fitzgerald M."/>
            <person name="Haas B."/>
            <person name="Abouelleil A."/>
            <person name="Allen A.W."/>
            <person name="Alvarado L."/>
            <person name="Arachchi H.M."/>
            <person name="Berlin A.M."/>
            <person name="Chapman S.B."/>
            <person name="Gainer-Dewar J."/>
            <person name="Goldberg J."/>
            <person name="Griggs A."/>
            <person name="Gujja S."/>
            <person name="Hansen M."/>
            <person name="Howarth C."/>
            <person name="Imamovic A."/>
            <person name="Ireland A."/>
            <person name="Larimer J."/>
            <person name="McCowan C."/>
            <person name="Murphy C."/>
            <person name="Pearson M."/>
            <person name="Poon T.W."/>
            <person name="Priest M."/>
            <person name="Roberts A."/>
            <person name="Saif S."/>
            <person name="Shea T."/>
            <person name="Sisk P."/>
            <person name="Sykes S."/>
            <person name="Wortman J."/>
            <person name="Nusbaum C."/>
            <person name="Birren B."/>
        </authorList>
    </citation>
    <scope>NUCLEOTIDE SEQUENCE [LARGE SCALE GENOMIC DNA]</scope>
    <source>
        <strain evidence="7 8">ACS-120-V-Col10b</strain>
    </source>
</reference>
<dbReference type="Pfam" id="PF01297">
    <property type="entry name" value="ZnuA"/>
    <property type="match status" value="1"/>
</dbReference>
<comment type="subcellular location">
    <subcellularLocation>
        <location evidence="1">Cell envelope</location>
    </subcellularLocation>
</comment>
<evidence type="ECO:0000256" key="6">
    <source>
        <dbReference type="SAM" id="SignalP"/>
    </source>
</evidence>
<dbReference type="PANTHER" id="PTHR42953">
    <property type="entry name" value="HIGH-AFFINITY ZINC UPTAKE SYSTEM PROTEIN ZNUA-RELATED"/>
    <property type="match status" value="1"/>
</dbReference>
<feature type="signal peptide" evidence="6">
    <location>
        <begin position="1"/>
        <end position="27"/>
    </location>
</feature>
<dbReference type="InterPro" id="IPR006129">
    <property type="entry name" value="AdhesinB"/>
</dbReference>
<dbReference type="GO" id="GO:0030313">
    <property type="term" value="C:cell envelope"/>
    <property type="evidence" value="ECO:0007669"/>
    <property type="project" value="UniProtKB-SubCell"/>
</dbReference>
<dbReference type="Proteomes" id="UP000014387">
    <property type="component" value="Unassembled WGS sequence"/>
</dbReference>
<keyword evidence="3" id="KW-0479">Metal-binding</keyword>
<dbReference type="GO" id="GO:0007155">
    <property type="term" value="P:cell adhesion"/>
    <property type="evidence" value="ECO:0007669"/>
    <property type="project" value="InterPro"/>
</dbReference>
<keyword evidence="8" id="KW-1185">Reference proteome</keyword>
<dbReference type="PRINTS" id="PR00690">
    <property type="entry name" value="ADHESNFAMILY"/>
</dbReference>
<dbReference type="OrthoDB" id="9810636at2"/>
<dbReference type="AlphaFoldDB" id="A0A9W5RDZ3"/>
<dbReference type="Gene3D" id="3.40.50.1980">
    <property type="entry name" value="Nitrogenase molybdenum iron protein domain"/>
    <property type="match status" value="2"/>
</dbReference>
<keyword evidence="4 6" id="KW-0732">Signal</keyword>
<evidence type="ECO:0000313" key="7">
    <source>
        <dbReference type="EMBL" id="EPD30656.1"/>
    </source>
</evidence>
<sequence>MTERKEKMAAKLAALGAVVALSIPLSACSPEAPEDSKPQVLTTFTVIADMAQNVAGERLEVNSITKPDAEIHEYQPTPEDIKRAENADLILNNGLDLERWFEKFVANTDAQTAVLSEGITPIPISEGDYAGHPNPHAWMSPAAGVKYVENIVKAFSKLDPEGADYYEKNGKEYAAKIEAVGKQMEEELQTLEPDQRALVTCEGAFSYLARDAGLQEKYLWAVNAEGALTPARVADVENFVRTNKIPSVFCESTVGDKMKPIVQATGTEYGGTLYVDSLTGPDGDVPTYLDLLRYDAELITKGLSK</sequence>
<evidence type="ECO:0000256" key="4">
    <source>
        <dbReference type="ARBA" id="ARBA00022729"/>
    </source>
</evidence>
<accession>A0A9W5RDZ3</accession>
<proteinExistence type="inferred from homology"/>
<evidence type="ECO:0000256" key="2">
    <source>
        <dbReference type="ARBA" id="ARBA00022448"/>
    </source>
</evidence>
<organism evidence="7 8">
    <name type="scientific">Gleimia europaea ACS-120-V-Col10b</name>
    <dbReference type="NCBI Taxonomy" id="883069"/>
    <lineage>
        <taxon>Bacteria</taxon>
        <taxon>Bacillati</taxon>
        <taxon>Actinomycetota</taxon>
        <taxon>Actinomycetes</taxon>
        <taxon>Actinomycetales</taxon>
        <taxon>Actinomycetaceae</taxon>
        <taxon>Gleimia</taxon>
    </lineage>
</organism>
<dbReference type="InterPro" id="IPR006127">
    <property type="entry name" value="ZnuA-like"/>
</dbReference>
<dbReference type="EMBL" id="AGWN01000001">
    <property type="protein sequence ID" value="EPD30656.1"/>
    <property type="molecule type" value="Genomic_DNA"/>
</dbReference>
<feature type="chain" id="PRO_5040844346" description="Metal ABC transporter substrate-binding protein" evidence="6">
    <location>
        <begin position="28"/>
        <end position="305"/>
    </location>
</feature>
<dbReference type="GO" id="GO:0046872">
    <property type="term" value="F:metal ion binding"/>
    <property type="evidence" value="ECO:0007669"/>
    <property type="project" value="UniProtKB-KW"/>
</dbReference>
<gene>
    <name evidence="7" type="ORF">HMPREF9238_00404</name>
</gene>
<dbReference type="SUPFAM" id="SSF53807">
    <property type="entry name" value="Helical backbone' metal receptor"/>
    <property type="match status" value="1"/>
</dbReference>
<dbReference type="PANTHER" id="PTHR42953:SF1">
    <property type="entry name" value="METAL-BINDING PROTEIN HI_0362-RELATED"/>
    <property type="match status" value="1"/>
</dbReference>
<evidence type="ECO:0000313" key="8">
    <source>
        <dbReference type="Proteomes" id="UP000014387"/>
    </source>
</evidence>
<comment type="similarity">
    <text evidence="5">Belongs to the bacterial solute-binding protein 9 family.</text>
</comment>
<dbReference type="GO" id="GO:0030001">
    <property type="term" value="P:metal ion transport"/>
    <property type="evidence" value="ECO:0007669"/>
    <property type="project" value="InterPro"/>
</dbReference>
<keyword evidence="2 5" id="KW-0813">Transport</keyword>
<dbReference type="CDD" id="cd01137">
    <property type="entry name" value="PsaA"/>
    <property type="match status" value="1"/>
</dbReference>
<evidence type="ECO:0000256" key="1">
    <source>
        <dbReference type="ARBA" id="ARBA00004196"/>
    </source>
</evidence>
<evidence type="ECO:0000256" key="3">
    <source>
        <dbReference type="ARBA" id="ARBA00022723"/>
    </source>
</evidence>